<evidence type="ECO:0000259" key="6">
    <source>
        <dbReference type="Pfam" id="PF04085"/>
    </source>
</evidence>
<evidence type="ECO:0000256" key="2">
    <source>
        <dbReference type="ARBA" id="ARBA00013855"/>
    </source>
</evidence>
<proteinExistence type="inferred from homology"/>
<dbReference type="AlphaFoldDB" id="A0A1I7N3Y5"/>
<dbReference type="STRING" id="51670.SAMN04488557_1237"/>
<organism evidence="7 8">
    <name type="scientific">Hyphomicrobium facile</name>
    <dbReference type="NCBI Taxonomy" id="51670"/>
    <lineage>
        <taxon>Bacteria</taxon>
        <taxon>Pseudomonadati</taxon>
        <taxon>Pseudomonadota</taxon>
        <taxon>Alphaproteobacteria</taxon>
        <taxon>Hyphomicrobiales</taxon>
        <taxon>Hyphomicrobiaceae</taxon>
        <taxon>Hyphomicrobium</taxon>
    </lineage>
</organism>
<dbReference type="NCBIfam" id="TIGR00219">
    <property type="entry name" value="mreC"/>
    <property type="match status" value="1"/>
</dbReference>
<dbReference type="Gene3D" id="2.40.10.350">
    <property type="entry name" value="Rod shape-determining protein MreC, domain 2"/>
    <property type="match status" value="1"/>
</dbReference>
<evidence type="ECO:0000256" key="4">
    <source>
        <dbReference type="ARBA" id="ARBA00032089"/>
    </source>
</evidence>
<dbReference type="Proteomes" id="UP000199423">
    <property type="component" value="Unassembled WGS sequence"/>
</dbReference>
<sequence>MARLRDDNLFLRRGDSVTAGKRARPVLLLLVFAAAGLMLLSRLDHGMIGDVRWRAQSWLTPVLQGAMIPAEPVREIGRTISTQVDLRNELARLGQENQKLESWKWRARQLEAKVAELEALAKVVPEQKLDFVTSRVIAESNGAFVRSVTIDAGRARGVKEGYPVINADGLVGRIVDASQSVARVLLATDLNSRIPVQIGPNAVRGILAGDNGPRPKLIYIPDGANIAIGDDVATSGTGGLFPAGLRLGTVAGNLSDPRVQLRADLDRLDYVSVLFYADPFRDLTDDLANRRTAGEANNVASPGLAPIGKPK</sequence>
<accession>A0A1I7N3Y5</accession>
<dbReference type="GO" id="GO:0008360">
    <property type="term" value="P:regulation of cell shape"/>
    <property type="evidence" value="ECO:0007669"/>
    <property type="project" value="UniProtKB-KW"/>
</dbReference>
<feature type="domain" description="Rod shape-determining protein MreC beta-barrel core" evidence="6">
    <location>
        <begin position="136"/>
        <end position="274"/>
    </location>
</feature>
<evidence type="ECO:0000256" key="1">
    <source>
        <dbReference type="ARBA" id="ARBA00009369"/>
    </source>
</evidence>
<dbReference type="PANTHER" id="PTHR34138">
    <property type="entry name" value="CELL SHAPE-DETERMINING PROTEIN MREC"/>
    <property type="match status" value="1"/>
</dbReference>
<evidence type="ECO:0000313" key="8">
    <source>
        <dbReference type="Proteomes" id="UP000199423"/>
    </source>
</evidence>
<dbReference type="InterPro" id="IPR007221">
    <property type="entry name" value="MreC"/>
</dbReference>
<dbReference type="InterPro" id="IPR042175">
    <property type="entry name" value="Cell/Rod_MreC_2"/>
</dbReference>
<dbReference type="OrthoDB" id="8478127at2"/>
<feature type="coiled-coil region" evidence="5">
    <location>
        <begin position="93"/>
        <end position="120"/>
    </location>
</feature>
<dbReference type="InterPro" id="IPR042177">
    <property type="entry name" value="Cell/Rod_1"/>
</dbReference>
<keyword evidence="5" id="KW-0175">Coiled coil</keyword>
<dbReference type="Gene3D" id="2.40.10.340">
    <property type="entry name" value="Rod shape-determining protein MreC, domain 1"/>
    <property type="match status" value="1"/>
</dbReference>
<dbReference type="InterPro" id="IPR055342">
    <property type="entry name" value="MreC_beta-barrel_core"/>
</dbReference>
<gene>
    <name evidence="7" type="ORF">SAMN04488557_1237</name>
</gene>
<evidence type="ECO:0000256" key="3">
    <source>
        <dbReference type="ARBA" id="ARBA00022960"/>
    </source>
</evidence>
<evidence type="ECO:0000256" key="5">
    <source>
        <dbReference type="SAM" id="Coils"/>
    </source>
</evidence>
<dbReference type="GO" id="GO:0005886">
    <property type="term" value="C:plasma membrane"/>
    <property type="evidence" value="ECO:0007669"/>
    <property type="project" value="TreeGrafter"/>
</dbReference>
<protein>
    <recommendedName>
        <fullName evidence="2">Cell shape-determining protein MreC</fullName>
    </recommendedName>
    <alternativeName>
        <fullName evidence="4">Cell shape protein MreC</fullName>
    </alternativeName>
</protein>
<keyword evidence="3" id="KW-0133">Cell shape</keyword>
<name>A0A1I7N3Y5_9HYPH</name>
<dbReference type="Pfam" id="PF04085">
    <property type="entry name" value="MreC"/>
    <property type="match status" value="1"/>
</dbReference>
<dbReference type="EMBL" id="FPCH01000001">
    <property type="protein sequence ID" value="SFV29379.1"/>
    <property type="molecule type" value="Genomic_DNA"/>
</dbReference>
<keyword evidence="8" id="KW-1185">Reference proteome</keyword>
<evidence type="ECO:0000313" key="7">
    <source>
        <dbReference type="EMBL" id="SFV29379.1"/>
    </source>
</evidence>
<dbReference type="PANTHER" id="PTHR34138:SF1">
    <property type="entry name" value="CELL SHAPE-DETERMINING PROTEIN MREC"/>
    <property type="match status" value="1"/>
</dbReference>
<reference evidence="8" key="1">
    <citation type="submission" date="2016-10" db="EMBL/GenBank/DDBJ databases">
        <authorList>
            <person name="Varghese N."/>
            <person name="Submissions S."/>
        </authorList>
    </citation>
    <scope>NUCLEOTIDE SEQUENCE [LARGE SCALE GENOMIC DNA]</scope>
    <source>
        <strain evidence="8">DSM 1565</strain>
    </source>
</reference>
<dbReference type="RefSeq" id="WP_092865519.1">
    <property type="nucleotide sequence ID" value="NZ_FPCH01000001.1"/>
</dbReference>
<comment type="similarity">
    <text evidence="1">Belongs to the MreC family.</text>
</comment>